<dbReference type="InterPro" id="IPR042100">
    <property type="entry name" value="Bug_dom1"/>
</dbReference>
<dbReference type="CDD" id="cd07012">
    <property type="entry name" value="PBP2_Bug_TTT"/>
    <property type="match status" value="1"/>
</dbReference>
<reference evidence="3 4" key="1">
    <citation type="submission" date="2019-07" db="EMBL/GenBank/DDBJ databases">
        <title>Whole genome shotgun sequence of Microvirga aerophila NBRC 106136.</title>
        <authorList>
            <person name="Hosoyama A."/>
            <person name="Uohara A."/>
            <person name="Ohji S."/>
            <person name="Ichikawa N."/>
        </authorList>
    </citation>
    <scope>NUCLEOTIDE SEQUENCE [LARGE SCALE GENOMIC DNA]</scope>
    <source>
        <strain evidence="3 4">NBRC 106136</strain>
    </source>
</reference>
<dbReference type="PIRSF" id="PIRSF017082">
    <property type="entry name" value="YflP"/>
    <property type="match status" value="1"/>
</dbReference>
<dbReference type="AlphaFoldDB" id="A0A512C3D0"/>
<dbReference type="SUPFAM" id="SSF53850">
    <property type="entry name" value="Periplasmic binding protein-like II"/>
    <property type="match status" value="1"/>
</dbReference>
<protein>
    <recommendedName>
        <fullName evidence="5">MFS transporter</fullName>
    </recommendedName>
</protein>
<feature type="chain" id="PRO_5021774240" description="MFS transporter" evidence="2">
    <location>
        <begin position="29"/>
        <end position="328"/>
    </location>
</feature>
<proteinExistence type="inferred from homology"/>
<evidence type="ECO:0008006" key="5">
    <source>
        <dbReference type="Google" id="ProtNLM"/>
    </source>
</evidence>
<dbReference type="Gene3D" id="3.40.190.150">
    <property type="entry name" value="Bordetella uptake gene, domain 1"/>
    <property type="match status" value="1"/>
</dbReference>
<dbReference type="InterPro" id="IPR005064">
    <property type="entry name" value="BUG"/>
</dbReference>
<dbReference type="Proteomes" id="UP000321085">
    <property type="component" value="Unassembled WGS sequence"/>
</dbReference>
<dbReference type="Pfam" id="PF03401">
    <property type="entry name" value="TctC"/>
    <property type="match status" value="1"/>
</dbReference>
<name>A0A512C3D0_9HYPH</name>
<organism evidence="3 4">
    <name type="scientific">Microvirga aerophila</name>
    <dbReference type="NCBI Taxonomy" id="670291"/>
    <lineage>
        <taxon>Bacteria</taxon>
        <taxon>Pseudomonadati</taxon>
        <taxon>Pseudomonadota</taxon>
        <taxon>Alphaproteobacteria</taxon>
        <taxon>Hyphomicrobiales</taxon>
        <taxon>Methylobacteriaceae</taxon>
        <taxon>Microvirga</taxon>
    </lineage>
</organism>
<evidence type="ECO:0000256" key="2">
    <source>
        <dbReference type="SAM" id="SignalP"/>
    </source>
</evidence>
<keyword evidence="2" id="KW-0732">Signal</keyword>
<comment type="caution">
    <text evidence="3">The sequence shown here is derived from an EMBL/GenBank/DDBJ whole genome shotgun (WGS) entry which is preliminary data.</text>
</comment>
<dbReference type="PANTHER" id="PTHR42928:SF5">
    <property type="entry name" value="BLR1237 PROTEIN"/>
    <property type="match status" value="1"/>
</dbReference>
<dbReference type="PANTHER" id="PTHR42928">
    <property type="entry name" value="TRICARBOXYLATE-BINDING PROTEIN"/>
    <property type="match status" value="1"/>
</dbReference>
<dbReference type="Gene3D" id="3.40.190.10">
    <property type="entry name" value="Periplasmic binding protein-like II"/>
    <property type="match status" value="1"/>
</dbReference>
<keyword evidence="4" id="KW-1185">Reference proteome</keyword>
<comment type="similarity">
    <text evidence="1">Belongs to the UPF0065 (bug) family.</text>
</comment>
<evidence type="ECO:0000313" key="3">
    <source>
        <dbReference type="EMBL" id="GEO18710.1"/>
    </source>
</evidence>
<dbReference type="RefSeq" id="WP_147023147.1">
    <property type="nucleotide sequence ID" value="NZ_BJYU01000232.1"/>
</dbReference>
<evidence type="ECO:0000256" key="1">
    <source>
        <dbReference type="ARBA" id="ARBA00006987"/>
    </source>
</evidence>
<evidence type="ECO:0000313" key="4">
    <source>
        <dbReference type="Proteomes" id="UP000321085"/>
    </source>
</evidence>
<sequence length="328" mass="34514">MVSMTRRHLVVGCLALAGASLSVRGARAESYPSRPIHVLVGGAAGSVPDTVARLIGERLAAVLGQPVVIENRPGAGGNIAMQGLVSSTPNGYTLALATMSQAVFNSYLFANLPYDPLRDLAPISPLVTGAFALAAHPAFPANTLSEFVGLTKAEPGKVLLGTTQLGSPPYVTASMLLRAAGIKVTLVPFRSGQDGLTAVMRGDTQVFVDAPTIMVPQVQAGKVKVLAVTGREREAELPNVPTVSEAGLSQAQSEAWIGLVAPAQTPPEIIAHLNQAVRAVLTRADMQDKLRTLSFVPVTSGPEEFRQLIREEHVRWGGIIREAGLRLE</sequence>
<accession>A0A512C3D0</accession>
<gene>
    <name evidence="3" type="ORF">MAE02_64060</name>
</gene>
<feature type="signal peptide" evidence="2">
    <location>
        <begin position="1"/>
        <end position="28"/>
    </location>
</feature>
<dbReference type="EMBL" id="BJYU01000232">
    <property type="protein sequence ID" value="GEO18710.1"/>
    <property type="molecule type" value="Genomic_DNA"/>
</dbReference>